<protein>
    <submittedName>
        <fullName evidence="1">Uncharacterized protein</fullName>
    </submittedName>
</protein>
<dbReference type="Proteomes" id="UP000028487">
    <property type="component" value="Unassembled WGS sequence"/>
</dbReference>
<name>A0A077NLN9_XENBV</name>
<comment type="caution">
    <text evidence="1">The sequence shown here is derived from an EMBL/GenBank/DDBJ whole genome shotgun (WGS) entry which is preliminary data.</text>
</comment>
<sequence>MTPTNSTEKLLMDIANDNSRSIKNKKIFINEAAYPDQEANYAAGKPCAVCPPPQARPEFVENLIRSLNKRYIVTIYAAYPGTPLNEDFGNPRFDKDGRVTSAAGHMWYEISDRKSINPYGFSPKTTGMTGPGAVTEYDTKHYEKPRYSRTLEITKEQYNMLKEYGDLAIAEKNPDFDLYYKEHSNSCIDFTWKALRSAGLKSNFLSSEHSIALNPATTLNRMEKINGDFEGKLKVAKNIPHIESITAPFPNSELNTEHYNAPPKLDLLKWEQFKQWNLTQTDNSETDIKIS</sequence>
<evidence type="ECO:0000313" key="2">
    <source>
        <dbReference type="Proteomes" id="UP000028487"/>
    </source>
</evidence>
<reference evidence="1" key="1">
    <citation type="submission" date="2013-07" db="EMBL/GenBank/DDBJ databases">
        <title>Sub-species coevolution in mutualistic symbiosis.</title>
        <authorList>
            <person name="Murfin K."/>
            <person name="Klassen J."/>
            <person name="Lee M."/>
            <person name="Forst S."/>
            <person name="Stock P."/>
            <person name="Goodrich-Blair H."/>
        </authorList>
    </citation>
    <scope>NUCLEOTIDE SEQUENCE [LARGE SCALE GENOMIC DNA]</scope>
    <source>
        <strain evidence="1">Feltiae Moldova</strain>
    </source>
</reference>
<accession>A0A077NLN9</accession>
<gene>
    <name evidence="1" type="ORF">XBFM1_1180004</name>
</gene>
<dbReference type="EMBL" id="CBSV010000022">
    <property type="protein sequence ID" value="CDG99740.1"/>
    <property type="molecule type" value="Genomic_DNA"/>
</dbReference>
<proteinExistence type="predicted"/>
<evidence type="ECO:0000313" key="1">
    <source>
        <dbReference type="EMBL" id="CDG99740.1"/>
    </source>
</evidence>
<organism evidence="1 2">
    <name type="scientific">Xenorhabdus bovienii str. feltiae Moldova</name>
    <dbReference type="NCBI Taxonomy" id="1398200"/>
    <lineage>
        <taxon>Bacteria</taxon>
        <taxon>Pseudomonadati</taxon>
        <taxon>Pseudomonadota</taxon>
        <taxon>Gammaproteobacteria</taxon>
        <taxon>Enterobacterales</taxon>
        <taxon>Morganellaceae</taxon>
        <taxon>Xenorhabdus</taxon>
    </lineage>
</organism>
<dbReference type="HOGENOM" id="CLU_993772_0_0_6"/>
<dbReference type="RefSeq" id="WP_051862957.1">
    <property type="nucleotide sequence ID" value="NZ_CAWLWD010000107.1"/>
</dbReference>
<dbReference type="AlphaFoldDB" id="A0A077NLN9"/>